<name>A0A918H0Q4_9ACTN</name>
<dbReference type="EMBL" id="BMQQ01000007">
    <property type="protein sequence ID" value="GGT29751.1"/>
    <property type="molecule type" value="Genomic_DNA"/>
</dbReference>
<accession>A0A918H0Q4</accession>
<reference evidence="2" key="1">
    <citation type="journal article" date="2014" name="Int. J. Syst. Evol. Microbiol.">
        <title>Complete genome sequence of Corynebacterium casei LMG S-19264T (=DSM 44701T), isolated from a smear-ripened cheese.</title>
        <authorList>
            <consortium name="US DOE Joint Genome Institute (JGI-PGF)"/>
            <person name="Walter F."/>
            <person name="Albersmeier A."/>
            <person name="Kalinowski J."/>
            <person name="Ruckert C."/>
        </authorList>
    </citation>
    <scope>NUCLEOTIDE SEQUENCE</scope>
    <source>
        <strain evidence="2">JCM 3172</strain>
    </source>
</reference>
<dbReference type="RefSeq" id="WP_189201574.1">
    <property type="nucleotide sequence ID" value="NZ_BMQQ01000007.1"/>
</dbReference>
<comment type="caution">
    <text evidence="2">The sequence shown here is derived from an EMBL/GenBank/DDBJ whole genome shotgun (WGS) entry which is preliminary data.</text>
</comment>
<gene>
    <name evidence="2" type="ORF">GCM10014713_24140</name>
</gene>
<feature type="region of interest" description="Disordered" evidence="1">
    <location>
        <begin position="32"/>
        <end position="139"/>
    </location>
</feature>
<protein>
    <submittedName>
        <fullName evidence="2">Uncharacterized protein</fullName>
    </submittedName>
</protein>
<sequence length="139" mass="14432">MRQRVRGLVAGVLPTVLLGVWATFLVLTGATAPPAPAAPAAPVAAAAASQPVRADAPTRPRETRQARQGEQAPVVREAVATDVTARPPVPTGALEGPAPYGDERPLVGGESVLPRQERAPPSHAYHPRHTRAPPSTRSS</sequence>
<reference evidence="2" key="2">
    <citation type="submission" date="2020-09" db="EMBL/GenBank/DDBJ databases">
        <authorList>
            <person name="Sun Q."/>
            <person name="Ohkuma M."/>
        </authorList>
    </citation>
    <scope>NUCLEOTIDE SEQUENCE</scope>
    <source>
        <strain evidence="2">JCM 3172</strain>
    </source>
</reference>
<evidence type="ECO:0000256" key="1">
    <source>
        <dbReference type="SAM" id="MobiDB-lite"/>
    </source>
</evidence>
<proteinExistence type="predicted"/>
<evidence type="ECO:0000313" key="3">
    <source>
        <dbReference type="Proteomes" id="UP000619486"/>
    </source>
</evidence>
<dbReference type="Proteomes" id="UP000619486">
    <property type="component" value="Unassembled WGS sequence"/>
</dbReference>
<evidence type="ECO:0000313" key="2">
    <source>
        <dbReference type="EMBL" id="GGT29751.1"/>
    </source>
</evidence>
<dbReference type="AlphaFoldDB" id="A0A918H0Q4"/>
<feature type="compositionally biased region" description="Basic and acidic residues" evidence="1">
    <location>
        <begin position="56"/>
        <end position="67"/>
    </location>
</feature>
<feature type="compositionally biased region" description="Low complexity" evidence="1">
    <location>
        <begin position="40"/>
        <end position="55"/>
    </location>
</feature>
<organism evidence="2 3">
    <name type="scientific">Streptomyces purpureus</name>
    <dbReference type="NCBI Taxonomy" id="1951"/>
    <lineage>
        <taxon>Bacteria</taxon>
        <taxon>Bacillati</taxon>
        <taxon>Actinomycetota</taxon>
        <taxon>Actinomycetes</taxon>
        <taxon>Kitasatosporales</taxon>
        <taxon>Streptomycetaceae</taxon>
        <taxon>Streptomyces</taxon>
    </lineage>
</organism>
<keyword evidence="3" id="KW-1185">Reference proteome</keyword>